<dbReference type="GO" id="GO:0016874">
    <property type="term" value="F:ligase activity"/>
    <property type="evidence" value="ECO:0007669"/>
    <property type="project" value="UniProtKB-KW"/>
</dbReference>
<organism evidence="7 8">
    <name type="scientific">Thermus oshimai JL-2</name>
    <dbReference type="NCBI Taxonomy" id="751945"/>
    <lineage>
        <taxon>Bacteria</taxon>
        <taxon>Thermotogati</taxon>
        <taxon>Deinococcota</taxon>
        <taxon>Deinococci</taxon>
        <taxon>Thermales</taxon>
        <taxon>Thermaceae</taxon>
        <taxon>Thermus</taxon>
    </lineage>
</organism>
<evidence type="ECO:0000256" key="5">
    <source>
        <dbReference type="SAM" id="Phobius"/>
    </source>
</evidence>
<name>K7QTZ5_THEOS</name>
<dbReference type="AlphaFoldDB" id="K7QTZ5"/>
<feature type="transmembrane region" description="Helical" evidence="5">
    <location>
        <begin position="59"/>
        <end position="79"/>
    </location>
</feature>
<keyword evidence="2 5" id="KW-0812">Transmembrane</keyword>
<evidence type="ECO:0000256" key="1">
    <source>
        <dbReference type="ARBA" id="ARBA00004141"/>
    </source>
</evidence>
<evidence type="ECO:0000313" key="7">
    <source>
        <dbReference type="EMBL" id="AFV75541.1"/>
    </source>
</evidence>
<evidence type="ECO:0000259" key="6">
    <source>
        <dbReference type="Pfam" id="PF04932"/>
    </source>
</evidence>
<protein>
    <submittedName>
        <fullName evidence="7">Lipid A core-O-antigen ligase-like enyme</fullName>
    </submittedName>
</protein>
<proteinExistence type="predicted"/>
<evidence type="ECO:0000256" key="4">
    <source>
        <dbReference type="ARBA" id="ARBA00023136"/>
    </source>
</evidence>
<dbReference type="HOGENOM" id="CLU_696253_0_0_0"/>
<feature type="transmembrane region" description="Helical" evidence="5">
    <location>
        <begin position="227"/>
        <end position="249"/>
    </location>
</feature>
<feature type="transmembrane region" description="Helical" evidence="5">
    <location>
        <begin position="356"/>
        <end position="376"/>
    </location>
</feature>
<keyword evidence="4 5" id="KW-0472">Membrane</keyword>
<dbReference type="Pfam" id="PF04932">
    <property type="entry name" value="Wzy_C"/>
    <property type="match status" value="1"/>
</dbReference>
<sequence length="396" mass="43960">MRVGIRTEGFLVAALLGLLPIERGLVLDVGGFTFRPVYPLFALLFLLALPRVRLRLSEVAFLWGLALWLFLSPFFSFQWEVSLAYGGWAFLTMAGAVALIALIRAKPTMLGFALRVYALSAAFFALVALVQWGLAFRYPELAYSFLGPFPRVQALTLEPSYLATYLVFPFFLSLARGWWGCATFIGGGLLVSTSRTGLVAVALGLGLHGLVLLFRRRLASARRVQSFALWGLLIVVLLFLTWPGGRLFWLELGSFLLHGLFLQDVTSAQPRLESWFQAWDVFKGQPWTGVGVGAYGYAASALGYGDAEGDPRTLKTTNLFLEVLAEMGIFGLALLLFWIALPLSILLKPPMTPEGYALALAFLATIFTFPFIQTWWRPYLWVPWALAMSYAGRTRS</sequence>
<keyword evidence="3 5" id="KW-1133">Transmembrane helix</keyword>
<feature type="transmembrane region" description="Helical" evidence="5">
    <location>
        <begin position="197"/>
        <end position="215"/>
    </location>
</feature>
<dbReference type="InterPro" id="IPR051533">
    <property type="entry name" value="WaaL-like"/>
</dbReference>
<reference evidence="7 8" key="1">
    <citation type="journal article" date="2013" name="Genome Announc.">
        <title>Whole Genome Sequencing of Thermus oshimai JL-2 and Thermus thermophilus JL-18, Incomplete Denitrifiers from the United States Great Basin.</title>
        <authorList>
            <person name="Murugapiran S.K."/>
            <person name="Huntemann M."/>
            <person name="Wei C.L."/>
            <person name="Han J."/>
            <person name="Detter J.C."/>
            <person name="Han C.S."/>
            <person name="Erkkila T.H."/>
            <person name="Teshima H."/>
            <person name="Chen A."/>
            <person name="Kyrpides N."/>
            <person name="Mavrommatis K."/>
            <person name="Markowitz V."/>
            <person name="Szeto E."/>
            <person name="Ivanova N."/>
            <person name="Pagani I."/>
            <person name="Lam J."/>
            <person name="McDonald A.I."/>
            <person name="Dodsworth J.A."/>
            <person name="Pati A."/>
            <person name="Goodwin L."/>
            <person name="Peters L."/>
            <person name="Pitluck S."/>
            <person name="Woyke T."/>
            <person name="Hedlund B.P."/>
        </authorList>
    </citation>
    <scope>NUCLEOTIDE SEQUENCE</scope>
    <source>
        <strain evidence="7 8">JL-2</strain>
    </source>
</reference>
<dbReference type="Proteomes" id="UP000000211">
    <property type="component" value="Chromosome"/>
</dbReference>
<dbReference type="EMBL" id="CP003249">
    <property type="protein sequence ID" value="AFV75541.1"/>
    <property type="molecule type" value="Genomic_DNA"/>
</dbReference>
<evidence type="ECO:0000313" key="8">
    <source>
        <dbReference type="Proteomes" id="UP000000211"/>
    </source>
</evidence>
<gene>
    <name evidence="7" type="ORF">Theos_0471</name>
</gene>
<dbReference type="InterPro" id="IPR007016">
    <property type="entry name" value="O-antigen_ligase-rel_domated"/>
</dbReference>
<dbReference type="PATRIC" id="fig|751945.3.peg.458"/>
<dbReference type="STRING" id="751945.Theos_0471"/>
<comment type="subcellular location">
    <subcellularLocation>
        <location evidence="1">Membrane</location>
        <topology evidence="1">Multi-pass membrane protein</topology>
    </subcellularLocation>
</comment>
<feature type="transmembrane region" description="Helical" evidence="5">
    <location>
        <begin position="327"/>
        <end position="347"/>
    </location>
</feature>
<keyword evidence="8" id="KW-1185">Reference proteome</keyword>
<dbReference type="GO" id="GO:0016020">
    <property type="term" value="C:membrane"/>
    <property type="evidence" value="ECO:0007669"/>
    <property type="project" value="UniProtKB-SubCell"/>
</dbReference>
<feature type="transmembrane region" description="Helical" evidence="5">
    <location>
        <begin position="34"/>
        <end position="52"/>
    </location>
</feature>
<dbReference type="PANTHER" id="PTHR37422">
    <property type="entry name" value="TEICHURONIC ACID BIOSYNTHESIS PROTEIN TUAE"/>
    <property type="match status" value="1"/>
</dbReference>
<feature type="transmembrane region" description="Helical" evidence="5">
    <location>
        <begin position="116"/>
        <end position="136"/>
    </location>
</feature>
<dbReference type="KEGG" id="tos:Theos_0471"/>
<keyword evidence="7" id="KW-0436">Ligase</keyword>
<evidence type="ECO:0000256" key="2">
    <source>
        <dbReference type="ARBA" id="ARBA00022692"/>
    </source>
</evidence>
<feature type="transmembrane region" description="Helical" evidence="5">
    <location>
        <begin position="85"/>
        <end position="104"/>
    </location>
</feature>
<dbReference type="PANTHER" id="PTHR37422:SF13">
    <property type="entry name" value="LIPOPOLYSACCHARIDE BIOSYNTHESIS PROTEIN PA4999-RELATED"/>
    <property type="match status" value="1"/>
</dbReference>
<feature type="domain" description="O-antigen ligase-related" evidence="6">
    <location>
        <begin position="184"/>
        <end position="336"/>
    </location>
</feature>
<evidence type="ECO:0000256" key="3">
    <source>
        <dbReference type="ARBA" id="ARBA00022989"/>
    </source>
</evidence>
<accession>K7QTZ5</accession>